<feature type="transmembrane region" description="Helical" evidence="1">
    <location>
        <begin position="42"/>
        <end position="67"/>
    </location>
</feature>
<name>A0A397UPT0_9GLOM</name>
<sequence length="352" mass="40464">MILMTSQYSSLNDNVILQNQTDSNLPCRWDLLIITNCEESLYMLWICYVSLVLCIIISILSLAILVYKTFWINITMDPIKGFLIWMILYGIFRTVSMLIATNDWIHDNYIIKSVVTALSWAFGCFAIATYLVSIFKVLPRLALNQHSIFSISADLPEDHLTTNRFIPKINSTLKVYWTYTITAFVLTLILSILRGYFHEIGEEKSFNIIHTLLGVALGISNVLGIVCFIKYGRLIIKLFDESATLLGLMDVRSSQQTLCLENYRIHLKKLQIMNFSLFATVCWFGFFGFYAALMRGTIEKYMLWYIILAFMSLDGTTMTMLITLLGIIYGEIHKQYSIQAEEITNSIIYSEV</sequence>
<gene>
    <name evidence="2" type="ORF">C2G38_2101245</name>
</gene>
<dbReference type="EMBL" id="QKWP01001036">
    <property type="protein sequence ID" value="RIB12305.1"/>
    <property type="molecule type" value="Genomic_DNA"/>
</dbReference>
<keyword evidence="1" id="KW-0472">Membrane</keyword>
<dbReference type="OrthoDB" id="2418080at2759"/>
<feature type="transmembrane region" description="Helical" evidence="1">
    <location>
        <begin position="79"/>
        <end position="100"/>
    </location>
</feature>
<evidence type="ECO:0000313" key="2">
    <source>
        <dbReference type="EMBL" id="RIB12305.1"/>
    </source>
</evidence>
<organism evidence="2 3">
    <name type="scientific">Gigaspora rosea</name>
    <dbReference type="NCBI Taxonomy" id="44941"/>
    <lineage>
        <taxon>Eukaryota</taxon>
        <taxon>Fungi</taxon>
        <taxon>Fungi incertae sedis</taxon>
        <taxon>Mucoromycota</taxon>
        <taxon>Glomeromycotina</taxon>
        <taxon>Glomeromycetes</taxon>
        <taxon>Diversisporales</taxon>
        <taxon>Gigasporaceae</taxon>
        <taxon>Gigaspora</taxon>
    </lineage>
</organism>
<protein>
    <submittedName>
        <fullName evidence="2">Uncharacterized protein</fullName>
    </submittedName>
</protein>
<accession>A0A397UPT0</accession>
<feature type="transmembrane region" description="Helical" evidence="1">
    <location>
        <begin position="272"/>
        <end position="291"/>
    </location>
</feature>
<dbReference type="AlphaFoldDB" id="A0A397UPT0"/>
<evidence type="ECO:0000313" key="3">
    <source>
        <dbReference type="Proteomes" id="UP000266673"/>
    </source>
</evidence>
<keyword evidence="1" id="KW-0812">Transmembrane</keyword>
<comment type="caution">
    <text evidence="2">The sequence shown here is derived from an EMBL/GenBank/DDBJ whole genome shotgun (WGS) entry which is preliminary data.</text>
</comment>
<feature type="transmembrane region" description="Helical" evidence="1">
    <location>
        <begin position="208"/>
        <end position="229"/>
    </location>
</feature>
<reference evidence="2 3" key="1">
    <citation type="submission" date="2018-06" db="EMBL/GenBank/DDBJ databases">
        <title>Comparative genomics reveals the genomic features of Rhizophagus irregularis, R. cerebriforme, R. diaphanum and Gigaspora rosea, and their symbiotic lifestyle signature.</title>
        <authorList>
            <person name="Morin E."/>
            <person name="San Clemente H."/>
            <person name="Chen E.C.H."/>
            <person name="De La Providencia I."/>
            <person name="Hainaut M."/>
            <person name="Kuo A."/>
            <person name="Kohler A."/>
            <person name="Murat C."/>
            <person name="Tang N."/>
            <person name="Roy S."/>
            <person name="Loubradou J."/>
            <person name="Henrissat B."/>
            <person name="Grigoriev I.V."/>
            <person name="Corradi N."/>
            <person name="Roux C."/>
            <person name="Martin F.M."/>
        </authorList>
    </citation>
    <scope>NUCLEOTIDE SEQUENCE [LARGE SCALE GENOMIC DNA]</scope>
    <source>
        <strain evidence="2 3">DAOM 194757</strain>
    </source>
</reference>
<proteinExistence type="predicted"/>
<keyword evidence="3" id="KW-1185">Reference proteome</keyword>
<feature type="transmembrane region" description="Helical" evidence="1">
    <location>
        <begin position="303"/>
        <end position="329"/>
    </location>
</feature>
<evidence type="ECO:0000256" key="1">
    <source>
        <dbReference type="SAM" id="Phobius"/>
    </source>
</evidence>
<dbReference type="Proteomes" id="UP000266673">
    <property type="component" value="Unassembled WGS sequence"/>
</dbReference>
<feature type="transmembrane region" description="Helical" evidence="1">
    <location>
        <begin position="176"/>
        <end position="196"/>
    </location>
</feature>
<feature type="transmembrane region" description="Helical" evidence="1">
    <location>
        <begin position="120"/>
        <end position="138"/>
    </location>
</feature>
<keyword evidence="1" id="KW-1133">Transmembrane helix</keyword>